<organism evidence="2 3">
    <name type="scientific">Leishmania enriettii</name>
    <dbReference type="NCBI Taxonomy" id="5663"/>
    <lineage>
        <taxon>Eukaryota</taxon>
        <taxon>Discoba</taxon>
        <taxon>Euglenozoa</taxon>
        <taxon>Kinetoplastea</taxon>
        <taxon>Metakinetoplastina</taxon>
        <taxon>Trypanosomatida</taxon>
        <taxon>Trypanosomatidae</taxon>
        <taxon>Leishmaniinae</taxon>
        <taxon>Leishmania</taxon>
    </lineage>
</organism>
<gene>
    <name evidence="2" type="ORF">CUR178_04368</name>
</gene>
<evidence type="ECO:0000313" key="2">
    <source>
        <dbReference type="EMBL" id="KAG5474918.1"/>
    </source>
</evidence>
<dbReference type="OrthoDB" id="263145at2759"/>
<name>A0A836H4D9_LEIEN</name>
<dbReference type="EMBL" id="JAFHKP010000028">
    <property type="protein sequence ID" value="KAG5474918.1"/>
    <property type="molecule type" value="Genomic_DNA"/>
</dbReference>
<feature type="compositionally biased region" description="Polar residues" evidence="1">
    <location>
        <begin position="476"/>
        <end position="486"/>
    </location>
</feature>
<proteinExistence type="predicted"/>
<accession>A0A836H4D9</accession>
<dbReference type="GeneID" id="94171586"/>
<feature type="region of interest" description="Disordered" evidence="1">
    <location>
        <begin position="442"/>
        <end position="486"/>
    </location>
</feature>
<evidence type="ECO:0008006" key="4">
    <source>
        <dbReference type="Google" id="ProtNLM"/>
    </source>
</evidence>
<evidence type="ECO:0000313" key="3">
    <source>
        <dbReference type="Proteomes" id="UP000674179"/>
    </source>
</evidence>
<comment type="caution">
    <text evidence="2">The sequence shown here is derived from an EMBL/GenBank/DDBJ whole genome shotgun (WGS) entry which is preliminary data.</text>
</comment>
<evidence type="ECO:0000256" key="1">
    <source>
        <dbReference type="SAM" id="MobiDB-lite"/>
    </source>
</evidence>
<dbReference type="AlphaFoldDB" id="A0A836H4D9"/>
<reference evidence="2 3" key="1">
    <citation type="submission" date="2021-02" db="EMBL/GenBank/DDBJ databases">
        <title>Leishmania (Mundinia) enrietti genome sequencing and assembly.</title>
        <authorList>
            <person name="Almutairi H."/>
            <person name="Gatherer D."/>
        </authorList>
    </citation>
    <scope>NUCLEOTIDE SEQUENCE [LARGE SCALE GENOMIC DNA]</scope>
    <source>
        <strain evidence="2">CUR178</strain>
    </source>
</reference>
<feature type="compositionally biased region" description="Polar residues" evidence="1">
    <location>
        <begin position="445"/>
        <end position="459"/>
    </location>
</feature>
<sequence length="593" mass="64214">MLMNLVSIDRPEAVGSAKVLMTSPASLPPEVALEDIYGLSRTTSECLPQTHFGSSRREIPDGVRVPASEGGDLNSWMPIVDEEDQQARALSGGRCSSEEEHPVLQSMCNDEFRRSAYERQVQRWQQDEMAYLKHEGWCEHRLILLIQEAFRCSNHNLKRAFNAGAVSAEVYAARVTGLKSSLLRIKAEYRRALQRAQDRKGDLPSIASKAVTCIASVYPWSSSGFLIGFEENVRFGQLVEVTGSGGRHGGTLLASPELQQFVNVALCPCRDLTPVAKMMLPGMCPEHRNAPAPPSHDRGSPCHGRYLAAPHITLRPLPARYRLFQKGSASDGSPLLSPACTGTSADTVYASGPLAMECPNRSFFAASPICLSPKSPVHVPTASIAGPFRSDEQRFLEKRQLVVQGMAFVSLSLASSIFISSRRAAIASARMRERLTVVADKAQPPVSSSTPCVNAAGTQPSPASPVTSTTSMSSSKANPINSDSGELVASTMNPSSLICRTMPCPSPSLAPGNGSFCVDPSPRTLVTPSPPAYAEAVAFASQCTPGHLVRYPSCYPRQIRRDRMCRDRAGLPSSFSMMPPVSLEEEKHVKELW</sequence>
<dbReference type="KEGG" id="lenr:94171586"/>
<protein>
    <recommendedName>
        <fullName evidence="4">Ch28 protein</fullName>
    </recommendedName>
</protein>
<feature type="compositionally biased region" description="Low complexity" evidence="1">
    <location>
        <begin position="460"/>
        <end position="475"/>
    </location>
</feature>
<dbReference type="Proteomes" id="UP000674179">
    <property type="component" value="Chromosome 28"/>
</dbReference>
<dbReference type="RefSeq" id="XP_067691447.1">
    <property type="nucleotide sequence ID" value="XM_067836076.1"/>
</dbReference>
<keyword evidence="3" id="KW-1185">Reference proteome</keyword>